<keyword evidence="13 14" id="KW-0472">Membrane</keyword>
<dbReference type="InterPro" id="IPR003660">
    <property type="entry name" value="HAMP_dom"/>
</dbReference>
<dbReference type="SMART" id="SM00388">
    <property type="entry name" value="HisKA"/>
    <property type="match status" value="1"/>
</dbReference>
<evidence type="ECO:0000256" key="13">
    <source>
        <dbReference type="ARBA" id="ARBA00023136"/>
    </source>
</evidence>
<proteinExistence type="predicted"/>
<keyword evidence="3 14" id="KW-1003">Cell membrane</keyword>
<keyword evidence="11 14" id="KW-1133">Transmembrane helix</keyword>
<dbReference type="SMART" id="SM00304">
    <property type="entry name" value="HAMP"/>
    <property type="match status" value="1"/>
</dbReference>
<evidence type="ECO:0000256" key="10">
    <source>
        <dbReference type="ARBA" id="ARBA00022840"/>
    </source>
</evidence>
<evidence type="ECO:0000256" key="4">
    <source>
        <dbReference type="ARBA" id="ARBA00022519"/>
    </source>
</evidence>
<evidence type="ECO:0000256" key="12">
    <source>
        <dbReference type="ARBA" id="ARBA00023012"/>
    </source>
</evidence>
<dbReference type="PROSITE" id="PS50109">
    <property type="entry name" value="HIS_KIN"/>
    <property type="match status" value="1"/>
</dbReference>
<dbReference type="Proteomes" id="UP000749010">
    <property type="component" value="Unassembled WGS sequence"/>
</dbReference>
<keyword evidence="18" id="KW-1185">Reference proteome</keyword>
<feature type="domain" description="Histidine kinase" evidence="15">
    <location>
        <begin position="261"/>
        <end position="473"/>
    </location>
</feature>
<evidence type="ECO:0000256" key="7">
    <source>
        <dbReference type="ARBA" id="ARBA00022692"/>
    </source>
</evidence>
<dbReference type="PANTHER" id="PTHR45436:SF15">
    <property type="entry name" value="SENSOR HISTIDINE KINASE CUSS"/>
    <property type="match status" value="1"/>
</dbReference>
<comment type="catalytic activity">
    <reaction evidence="1 14">
        <text>ATP + protein L-histidine = ADP + protein N-phospho-L-histidine.</text>
        <dbReference type="EC" id="2.7.13.3"/>
    </reaction>
</comment>
<keyword evidence="9 14" id="KW-0418">Kinase</keyword>
<evidence type="ECO:0000313" key="18">
    <source>
        <dbReference type="Proteomes" id="UP000749010"/>
    </source>
</evidence>
<dbReference type="PANTHER" id="PTHR45436">
    <property type="entry name" value="SENSOR HISTIDINE KINASE YKOH"/>
    <property type="match status" value="1"/>
</dbReference>
<evidence type="ECO:0000256" key="2">
    <source>
        <dbReference type="ARBA" id="ARBA00004429"/>
    </source>
</evidence>
<dbReference type="SMART" id="SM00387">
    <property type="entry name" value="HATPase_c"/>
    <property type="match status" value="1"/>
</dbReference>
<dbReference type="InterPro" id="IPR005467">
    <property type="entry name" value="His_kinase_dom"/>
</dbReference>
<dbReference type="Pfam" id="PF00672">
    <property type="entry name" value="HAMP"/>
    <property type="match status" value="1"/>
</dbReference>
<evidence type="ECO:0000256" key="9">
    <source>
        <dbReference type="ARBA" id="ARBA00022777"/>
    </source>
</evidence>
<feature type="domain" description="HAMP" evidence="16">
    <location>
        <begin position="200"/>
        <end position="253"/>
    </location>
</feature>
<dbReference type="CDD" id="cd00082">
    <property type="entry name" value="HisKA"/>
    <property type="match status" value="1"/>
</dbReference>
<gene>
    <name evidence="17" type="ORF">E4Q23_14780</name>
</gene>
<dbReference type="InterPro" id="IPR003661">
    <property type="entry name" value="HisK_dim/P_dom"/>
</dbReference>
<comment type="subcellular location">
    <subcellularLocation>
        <location evidence="2">Cell inner membrane</location>
        <topology evidence="2">Multi-pass membrane protein</topology>
    </subcellularLocation>
</comment>
<dbReference type="PRINTS" id="PR00344">
    <property type="entry name" value="BCTRLSENSOR"/>
</dbReference>
<dbReference type="PROSITE" id="PS50885">
    <property type="entry name" value="HAMP"/>
    <property type="match status" value="1"/>
</dbReference>
<sequence>MNVRAWPRSLTTRLALLFALLTATLLLVVVLVQGSAVESHMRELDDHELTGKVTLIKNVLHDAEPSASLSRRLDDAFIGHDMLAVVLRDAEGSVVYALRPEFFGERQLAADSVLDVTTTWEKGGEKGGEKGSDESSKQYLGLETLVEALDSGSRPTRLRALVGLDVSHHLRFLEEVRKRLWIDIFFAAIIAALFAWFAAHRGLAPLRRVTATARGLSAECLGERLPERDAPNEVRDLVIAFNGMLERLESSFRRLSDFSADIAHELRTPVSNLMTQTEVALSHTRSPDEYRDVLASNLEEYERIARMVSDMLFLAQAENGHLLHSSEAVNLADEARALIDFYEALAEEKGVQIVLAGEASITADRSMMRRALSNLLSNALRHTPSGSIVEISISSQACLAMLAVKNHGDTIPSDQLARIFERFHRASPERHRHGEGAGLGLAITRSIVEAHGGQLKVTSAAGVTTFTLHLPLV</sequence>
<evidence type="ECO:0000256" key="3">
    <source>
        <dbReference type="ARBA" id="ARBA00022475"/>
    </source>
</evidence>
<keyword evidence="7 14" id="KW-0812">Transmembrane</keyword>
<dbReference type="Pfam" id="PF00512">
    <property type="entry name" value="HisKA"/>
    <property type="match status" value="1"/>
</dbReference>
<dbReference type="EMBL" id="SPMY01000043">
    <property type="protein sequence ID" value="NMQ28915.1"/>
    <property type="molecule type" value="Genomic_DNA"/>
</dbReference>
<evidence type="ECO:0000256" key="8">
    <source>
        <dbReference type="ARBA" id="ARBA00022741"/>
    </source>
</evidence>
<dbReference type="Gene3D" id="6.10.340.10">
    <property type="match status" value="1"/>
</dbReference>
<dbReference type="Pfam" id="PF02518">
    <property type="entry name" value="HATPase_c"/>
    <property type="match status" value="1"/>
</dbReference>
<dbReference type="Gene3D" id="1.10.287.130">
    <property type="match status" value="1"/>
</dbReference>
<evidence type="ECO:0000256" key="1">
    <source>
        <dbReference type="ARBA" id="ARBA00000085"/>
    </source>
</evidence>
<keyword evidence="8 14" id="KW-0547">Nucleotide-binding</keyword>
<evidence type="ECO:0000256" key="6">
    <source>
        <dbReference type="ARBA" id="ARBA00022679"/>
    </source>
</evidence>
<dbReference type="SUPFAM" id="SSF47384">
    <property type="entry name" value="Homodimeric domain of signal transducing histidine kinase"/>
    <property type="match status" value="1"/>
</dbReference>
<dbReference type="Gene3D" id="3.30.565.10">
    <property type="entry name" value="Histidine kinase-like ATPase, C-terminal domain"/>
    <property type="match status" value="1"/>
</dbReference>
<keyword evidence="6 14" id="KW-0808">Transferase</keyword>
<name>A0ABX1U1P8_9PROT</name>
<evidence type="ECO:0000259" key="15">
    <source>
        <dbReference type="PROSITE" id="PS50109"/>
    </source>
</evidence>
<dbReference type="NCBIfam" id="TIGR01386">
    <property type="entry name" value="cztS_silS_copS"/>
    <property type="match status" value="1"/>
</dbReference>
<dbReference type="RefSeq" id="WP_169067417.1">
    <property type="nucleotide sequence ID" value="NZ_SPMY01000043.1"/>
</dbReference>
<dbReference type="InterPro" id="IPR048590">
    <property type="entry name" value="CusS-like_sensor"/>
</dbReference>
<dbReference type="InterPro" id="IPR004358">
    <property type="entry name" value="Sig_transdc_His_kin-like_C"/>
</dbReference>
<keyword evidence="10 14" id="KW-0067">ATP-binding</keyword>
<dbReference type="SUPFAM" id="SSF55874">
    <property type="entry name" value="ATPase domain of HSP90 chaperone/DNA topoisomerase II/histidine kinase"/>
    <property type="match status" value="1"/>
</dbReference>
<dbReference type="EC" id="2.7.13.3" evidence="14"/>
<feature type="transmembrane region" description="Helical" evidence="14">
    <location>
        <begin position="180"/>
        <end position="199"/>
    </location>
</feature>
<organism evidence="17 18">
    <name type="scientific">Candidatus Accumulibacter phosphatis</name>
    <dbReference type="NCBI Taxonomy" id="327160"/>
    <lineage>
        <taxon>Bacteria</taxon>
        <taxon>Pseudomonadati</taxon>
        <taxon>Pseudomonadota</taxon>
        <taxon>Betaproteobacteria</taxon>
        <taxon>Candidatus Accumulibacter</taxon>
    </lineage>
</organism>
<dbReference type="InterPro" id="IPR003594">
    <property type="entry name" value="HATPase_dom"/>
</dbReference>
<protein>
    <recommendedName>
        <fullName evidence="14">Sensor protein</fullName>
        <ecNumber evidence="14">2.7.13.3</ecNumber>
    </recommendedName>
</protein>
<dbReference type="GO" id="GO:0004673">
    <property type="term" value="F:protein histidine kinase activity"/>
    <property type="evidence" value="ECO:0007669"/>
    <property type="project" value="UniProtKB-EC"/>
</dbReference>
<keyword evidence="12 14" id="KW-0902">Two-component regulatory system</keyword>
<dbReference type="InterPro" id="IPR006290">
    <property type="entry name" value="CztS_silS_copS"/>
</dbReference>
<evidence type="ECO:0000256" key="5">
    <source>
        <dbReference type="ARBA" id="ARBA00022553"/>
    </source>
</evidence>
<reference evidence="17 18" key="1">
    <citation type="submission" date="2019-03" db="EMBL/GenBank/DDBJ databases">
        <title>Metabolic reconstructions from genomes of highly enriched 'Candidatus Accumulibacter' and 'Candidatus Competibacter' bioreactor populations.</title>
        <authorList>
            <person name="Annavajhala M.K."/>
            <person name="Welles L."/>
            <person name="Abbas B."/>
            <person name="Sorokin D."/>
            <person name="Park H."/>
            <person name="Van Loosdrecht M."/>
            <person name="Chandran K."/>
        </authorList>
    </citation>
    <scope>NUCLEOTIDE SEQUENCE [LARGE SCALE GENOMIC DNA]</scope>
    <source>
        <strain evidence="17 18">SBR_S</strain>
    </source>
</reference>
<evidence type="ECO:0000313" key="17">
    <source>
        <dbReference type="EMBL" id="NMQ28915.1"/>
    </source>
</evidence>
<dbReference type="Pfam" id="PF21085">
    <property type="entry name" value="CusS"/>
    <property type="match status" value="1"/>
</dbReference>
<dbReference type="InterPro" id="IPR050428">
    <property type="entry name" value="TCS_sensor_his_kinase"/>
</dbReference>
<comment type="function">
    <text evidence="14">Member of a two-component regulatory system.</text>
</comment>
<dbReference type="CDD" id="cd00075">
    <property type="entry name" value="HATPase"/>
    <property type="match status" value="1"/>
</dbReference>
<dbReference type="InterPro" id="IPR036890">
    <property type="entry name" value="HATPase_C_sf"/>
</dbReference>
<accession>A0ABX1U1P8</accession>
<dbReference type="InterPro" id="IPR036097">
    <property type="entry name" value="HisK_dim/P_sf"/>
</dbReference>
<comment type="caution">
    <text evidence="17">The sequence shown here is derived from an EMBL/GenBank/DDBJ whole genome shotgun (WGS) entry which is preliminary data.</text>
</comment>
<keyword evidence="5" id="KW-0597">Phosphoprotein</keyword>
<dbReference type="CDD" id="cd06225">
    <property type="entry name" value="HAMP"/>
    <property type="match status" value="1"/>
</dbReference>
<evidence type="ECO:0000256" key="11">
    <source>
        <dbReference type="ARBA" id="ARBA00022989"/>
    </source>
</evidence>
<keyword evidence="4 14" id="KW-0997">Cell inner membrane</keyword>
<evidence type="ECO:0000256" key="14">
    <source>
        <dbReference type="RuleBase" id="RU364088"/>
    </source>
</evidence>
<evidence type="ECO:0000259" key="16">
    <source>
        <dbReference type="PROSITE" id="PS50885"/>
    </source>
</evidence>